<dbReference type="SUPFAM" id="SSF103515">
    <property type="entry name" value="Autotransporter"/>
    <property type="match status" value="1"/>
</dbReference>
<dbReference type="SMART" id="SM00869">
    <property type="entry name" value="Autotransporter"/>
    <property type="match status" value="1"/>
</dbReference>
<dbReference type="InterPro" id="IPR005546">
    <property type="entry name" value="Autotransporte_beta"/>
</dbReference>
<evidence type="ECO:0000256" key="1">
    <source>
        <dbReference type="SAM" id="MobiDB-lite"/>
    </source>
</evidence>
<keyword evidence="4" id="KW-1185">Reference proteome</keyword>
<dbReference type="EMBL" id="CADIJX010000003">
    <property type="protein sequence ID" value="CAB3653454.1"/>
    <property type="molecule type" value="Genomic_DNA"/>
</dbReference>
<feature type="region of interest" description="Disordered" evidence="1">
    <location>
        <begin position="953"/>
        <end position="975"/>
    </location>
</feature>
<gene>
    <name evidence="3" type="ORF">LMG3431_02973</name>
</gene>
<evidence type="ECO:0000313" key="4">
    <source>
        <dbReference type="Proteomes" id="UP000494108"/>
    </source>
</evidence>
<organism evidence="3 4">
    <name type="scientific">Achromobacter pestifer</name>
    <dbReference type="NCBI Taxonomy" id="1353889"/>
    <lineage>
        <taxon>Bacteria</taxon>
        <taxon>Pseudomonadati</taxon>
        <taxon>Pseudomonadota</taxon>
        <taxon>Betaproteobacteria</taxon>
        <taxon>Burkholderiales</taxon>
        <taxon>Alcaligenaceae</taxon>
        <taxon>Achromobacter</taxon>
    </lineage>
</organism>
<proteinExistence type="predicted"/>
<protein>
    <recommendedName>
        <fullName evidence="2">Autotransporter domain-containing protein</fullName>
    </recommendedName>
</protein>
<dbReference type="Proteomes" id="UP000494108">
    <property type="component" value="Unassembled WGS sequence"/>
</dbReference>
<feature type="domain" description="Autotransporter" evidence="2">
    <location>
        <begin position="1794"/>
        <end position="2074"/>
    </location>
</feature>
<dbReference type="PROSITE" id="PS51208">
    <property type="entry name" value="AUTOTRANSPORTER"/>
    <property type="match status" value="1"/>
</dbReference>
<evidence type="ECO:0000313" key="3">
    <source>
        <dbReference type="EMBL" id="CAB3653454.1"/>
    </source>
</evidence>
<reference evidence="3 4" key="1">
    <citation type="submission" date="2020-04" db="EMBL/GenBank/DDBJ databases">
        <authorList>
            <person name="De Canck E."/>
        </authorList>
    </citation>
    <scope>NUCLEOTIDE SEQUENCE [LARGE SCALE GENOMIC DNA]</scope>
    <source>
        <strain evidence="3 4">LMG 3431</strain>
    </source>
</reference>
<dbReference type="InterPro" id="IPR036709">
    <property type="entry name" value="Autotransporte_beta_dom_sf"/>
</dbReference>
<feature type="region of interest" description="Disordered" evidence="1">
    <location>
        <begin position="449"/>
        <end position="473"/>
    </location>
</feature>
<sequence>MKKLTANLTARRSVAAVFEPAPRPARPHLGLLSSMSVTAIGLILAQPVMADISCPTPTSSSSSTTTCTVASDQSGNLTVDYTGGTGSGTGNGGYGGNYIVVNSGYLGPNPLQAALLVRLKGGTGSPDGKDSGTFGGWGGAITITNYGSAETDVSPTETAQGSAPGVWDDYSAQFGIYGASVGGTGGTPPDNFGGGSGGSGGNGSAVNISNIGQVQMQSLPYGGVGIYGASIGGAGGTQMSAVGSDQVGGNGGNSDIVNITNTGSVSVSSGSAGRYAWGIGAESLGGAGGVYNGWGGTGGGGNPAAATIITNSGKVVVNVEVAGGATSNLLTNGVRGLYVTSQGNAGFTSSDGSDNGGQGGGFGTMAAVNNGQISVTSNSLAEPTTLAALSGGIVMVGLGGNGGGGPMTSTNTTDERGGNGGSALSSATVTLNDGSSITTSGAYLPGVSVISQGGDGGPGRQSSNGANGGNGGTVQVAMSGSAGISTYGIQSHGIAARSVGGAGGGVETSSGLVDFTPENAGVGGTGGTVNVTTGDAATGTAGGKITTQSDYSIGILGQSMGGIGGTTTGNFEMFGNAGADAGSGGNSGTVNIDSRTAINTFGTSSHGIVAQAIGGGGGTAGASAGLVSVGGAGGSAVAGGTVNITQNGNLSVNGSASIGMLAQSIGGGGGDGGSANGVAVIGGTGGGGGAGGQATVNLTGNSVYAWGDHGYGIVSQAIGGGGGTGGAASAYDAGVGFSMAVAIGGTGGNGGTGGTAAANLSNSSVTTGASDAHGVLVQSIGGGGGAGGASVAKALTVAVPDEDASFGVAVSFAMGGSGAAGGAGATATATLTNAGVTTGGENAQGVIVQSIGGGGGAGGSASATSTVIGTGDSVGGSLQATLGGSGGSGNTGGTASLVMQGSSITTSGDSANAILVQSVGGGGGAGGVGSATGRSINTDANVSISLALGGSGNSGGNGGAASLTIDPSSSVTTHGDGARAALVQSIGGGGGASQGGQVGLEVSATEEDSTTDVHGSVSVGRGGGGGGNGGAINLNSDGNITTYGADADGLLAQSIGGSGGLGGAVGGNSGTPSTLPWVNDSGTTYQLNVAVGGTGGAGGSGGAIGSSSAPAILGAYTQTYGDYADAAVVQSIGGGGGVGGASTVSSSVSMSNVTLAVGGRGGNGGSGGAITAWLNGNGVNAFNTEGYGAAGVVLQSIGGGGGMAGSGSPQARGQMQLGGVQGNGGAITVTDGSWASIQTKGDSAYGLVAQSIGGGGGIAMAGSASSAANPGSQQFSMIAGNASGYGYGSSVTVSAGLDLNTYGARAMGVVAQSIGAGGGIATTGAASGMGTIELGSLLNSSLGANASGVQLELSGNITTRGAGGHGIVAQSIGGGGGILGDVSQAIQFNPTGFARQSLTINSNGGEGSWVSVAFNGSLTTVGANSHGIIAQSIGGGGGLAGGPQGGFAGSIGQGGSASNVKVQQSGTLQATGAGSVGIFAQSDSGTASNSAVSVVVSGDVLGGSGSGSGVWIASGKSNQLVVNAGASLGALSGVAARYDGKYGTGSGSTLTIDNYGTLSGSTLCANADGNTACVLDNHAGAVATDAVAYNGSVRNDGLIVIGKPGQFQTLTVSGSFTQSASGVLRADVDFDKMRSSQMIVKGDANLAGGMDVLPQALLPKRELSVLTVQGSSQGALTAMDSPVFDYQTRQIGPETRIRVESADFNASSMGLKANQDRVANNLQRIWDAGGNSALAPLFAQLDLASRQGAGAYRDSVANLSPGVTLAPAVQAAANLGQFTSGMMSCPTFTGADAMTGEQNCFWGQVSGRATSQDGSGGTSGFNYDTVTYQFGGQREVSTGWFLGGSMAYESSHVRASDGSVSGNGDSGYAGMVLKREAGPWVFSAALGGGYGGYRMDRSIDIAGYQETVSSRPDVYGFNARLRAARTFAYSNMYVKPYVDLDFSYSRMPAYTESGSNPLALSVDGSDQFVMGLSPMIEIGGRAELKNGAMLRPFLYAGASFLSQDDWTSSARLRGAPQGTGAFDTTLPVDDVVGKIGAGLAVMKAGSVDFRLQYEGQFSQHVSSHSAALKVMVPF</sequence>
<accession>A0A6S6Z050</accession>
<feature type="region of interest" description="Disordered" evidence="1">
    <location>
        <begin position="404"/>
        <end position="427"/>
    </location>
</feature>
<feature type="compositionally biased region" description="Gly residues" evidence="1">
    <location>
        <begin position="1020"/>
        <end position="1030"/>
    </location>
</feature>
<name>A0A6S6Z050_9BURK</name>
<dbReference type="RefSeq" id="WP_175175239.1">
    <property type="nucleotide sequence ID" value="NZ_CADIJX010000003.1"/>
</dbReference>
<evidence type="ECO:0000259" key="2">
    <source>
        <dbReference type="PROSITE" id="PS51208"/>
    </source>
</evidence>
<feature type="region of interest" description="Disordered" evidence="1">
    <location>
        <begin position="1003"/>
        <end position="1030"/>
    </location>
</feature>